<reference evidence="1" key="1">
    <citation type="journal article" date="2019" name="MBio">
        <title>Virus Genomes from Deep Sea Sediments Expand the Ocean Megavirome and Support Independent Origins of Viral Gigantism.</title>
        <authorList>
            <person name="Backstrom D."/>
            <person name="Yutin N."/>
            <person name="Jorgensen S.L."/>
            <person name="Dharamshi J."/>
            <person name="Homa F."/>
            <person name="Zaremba-Niedwiedzka K."/>
            <person name="Spang A."/>
            <person name="Wolf Y.I."/>
            <person name="Koonin E.V."/>
            <person name="Ettema T.J."/>
        </authorList>
    </citation>
    <scope>NUCLEOTIDE SEQUENCE</scope>
</reference>
<dbReference type="EMBL" id="MK500433">
    <property type="protein sequence ID" value="QBK89659.1"/>
    <property type="molecule type" value="Genomic_DNA"/>
</dbReference>
<organism evidence="1">
    <name type="scientific">Pithovirus LCPAC001</name>
    <dbReference type="NCBI Taxonomy" id="2506585"/>
    <lineage>
        <taxon>Viruses</taxon>
        <taxon>Pithoviruses</taxon>
    </lineage>
</organism>
<sequence length="131" mass="15467">MEVSKIEYKIGKLEILRVGDKNKYVVKEPFELTMGKYYICVHEGFMSDGCTRGPDVGYSWLFHDFLYDTHKTDLWIPCTREEADNIMLNILNYEISISNSFFEKCKLWIVKCGLLIAKKYYPNVLQKSWDD</sequence>
<name>A0A481Z3V6_9VIRU</name>
<accession>A0A481Z3V6</accession>
<gene>
    <name evidence="1" type="ORF">LCPAC001_01690</name>
</gene>
<proteinExistence type="predicted"/>
<evidence type="ECO:0000313" key="1">
    <source>
        <dbReference type="EMBL" id="QBK89659.1"/>
    </source>
</evidence>
<protein>
    <submittedName>
        <fullName evidence="1">Uncharacterized protein</fullName>
    </submittedName>
</protein>